<gene>
    <name evidence="1" type="ORF">HU200_042770</name>
</gene>
<dbReference type="AlphaFoldDB" id="A0A835BD43"/>
<keyword evidence="2" id="KW-1185">Reference proteome</keyword>
<comment type="caution">
    <text evidence="1">The sequence shown here is derived from an EMBL/GenBank/DDBJ whole genome shotgun (WGS) entry which is preliminary data.</text>
</comment>
<dbReference type="EMBL" id="JACEFO010002054">
    <property type="protein sequence ID" value="KAF8687829.1"/>
    <property type="molecule type" value="Genomic_DNA"/>
</dbReference>
<dbReference type="Proteomes" id="UP000636709">
    <property type="component" value="Unassembled WGS sequence"/>
</dbReference>
<reference evidence="1" key="1">
    <citation type="submission" date="2020-07" db="EMBL/GenBank/DDBJ databases">
        <title>Genome sequence and genetic diversity analysis of an under-domesticated orphan crop, white fonio (Digitaria exilis).</title>
        <authorList>
            <person name="Bennetzen J.L."/>
            <person name="Chen S."/>
            <person name="Ma X."/>
            <person name="Wang X."/>
            <person name="Yssel A.E.J."/>
            <person name="Chaluvadi S.R."/>
            <person name="Johnson M."/>
            <person name="Gangashetty P."/>
            <person name="Hamidou F."/>
            <person name="Sanogo M.D."/>
            <person name="Zwaenepoel A."/>
            <person name="Wallace J."/>
            <person name="Van De Peer Y."/>
            <person name="Van Deynze A."/>
        </authorList>
    </citation>
    <scope>NUCLEOTIDE SEQUENCE</scope>
    <source>
        <tissue evidence="1">Leaves</tissue>
    </source>
</reference>
<organism evidence="1 2">
    <name type="scientific">Digitaria exilis</name>
    <dbReference type="NCBI Taxonomy" id="1010633"/>
    <lineage>
        <taxon>Eukaryota</taxon>
        <taxon>Viridiplantae</taxon>
        <taxon>Streptophyta</taxon>
        <taxon>Embryophyta</taxon>
        <taxon>Tracheophyta</taxon>
        <taxon>Spermatophyta</taxon>
        <taxon>Magnoliopsida</taxon>
        <taxon>Liliopsida</taxon>
        <taxon>Poales</taxon>
        <taxon>Poaceae</taxon>
        <taxon>PACMAD clade</taxon>
        <taxon>Panicoideae</taxon>
        <taxon>Panicodae</taxon>
        <taxon>Paniceae</taxon>
        <taxon>Anthephorinae</taxon>
        <taxon>Digitaria</taxon>
    </lineage>
</organism>
<evidence type="ECO:0000313" key="1">
    <source>
        <dbReference type="EMBL" id="KAF8687829.1"/>
    </source>
</evidence>
<name>A0A835BD43_9POAL</name>
<proteinExistence type="predicted"/>
<sequence>MQRRRRATLVPRNIWLWIRRAKLCRAAFGVTKGGNEQLNQKKGLICCFQLEKRNALGAVSPFFFPHEHKNFAKKKIEKISFLQVLMISYSREKVIIVS</sequence>
<protein>
    <submittedName>
        <fullName evidence="1">Uncharacterized protein</fullName>
    </submittedName>
</protein>
<accession>A0A835BD43</accession>
<evidence type="ECO:0000313" key="2">
    <source>
        <dbReference type="Proteomes" id="UP000636709"/>
    </source>
</evidence>